<dbReference type="PROSITE" id="PS51892">
    <property type="entry name" value="SUBTILASE"/>
    <property type="match status" value="1"/>
</dbReference>
<feature type="domain" description="Subtilisin-like protease fibronectin type-III" evidence="15">
    <location>
        <begin position="647"/>
        <end position="740"/>
    </location>
</feature>
<evidence type="ECO:0000256" key="9">
    <source>
        <dbReference type="PIRSR" id="PIRSR615500-1"/>
    </source>
</evidence>
<evidence type="ECO:0000256" key="10">
    <source>
        <dbReference type="PROSITE-ProRule" id="PRU01240"/>
    </source>
</evidence>
<feature type="active site" description="Charge relay system" evidence="9 10">
    <location>
        <position position="530"/>
    </location>
</feature>
<dbReference type="PROSITE" id="PS00136">
    <property type="entry name" value="SUBTILASE_ASP"/>
    <property type="match status" value="1"/>
</dbReference>
<dbReference type="GO" id="GO:0006508">
    <property type="term" value="P:proteolysis"/>
    <property type="evidence" value="ECO:0007669"/>
    <property type="project" value="UniProtKB-KW"/>
</dbReference>
<dbReference type="EMBL" id="JAMFTS010000004">
    <property type="protein sequence ID" value="KAJ4759353.1"/>
    <property type="molecule type" value="Genomic_DNA"/>
</dbReference>
<organism evidence="16 17">
    <name type="scientific">Rhynchospora pubera</name>
    <dbReference type="NCBI Taxonomy" id="906938"/>
    <lineage>
        <taxon>Eukaryota</taxon>
        <taxon>Viridiplantae</taxon>
        <taxon>Streptophyta</taxon>
        <taxon>Embryophyta</taxon>
        <taxon>Tracheophyta</taxon>
        <taxon>Spermatophyta</taxon>
        <taxon>Magnoliopsida</taxon>
        <taxon>Liliopsida</taxon>
        <taxon>Poales</taxon>
        <taxon>Cyperaceae</taxon>
        <taxon>Cyperoideae</taxon>
        <taxon>Rhynchosporeae</taxon>
        <taxon>Rhynchospora</taxon>
    </lineage>
</organism>
<dbReference type="InterPro" id="IPR010259">
    <property type="entry name" value="S8pro/Inhibitor_I9"/>
</dbReference>
<evidence type="ECO:0000259" key="13">
    <source>
        <dbReference type="Pfam" id="PF02225"/>
    </source>
</evidence>
<dbReference type="AlphaFoldDB" id="A0AAV8CYY9"/>
<reference evidence="16" key="1">
    <citation type="submission" date="2022-08" db="EMBL/GenBank/DDBJ databases">
        <authorList>
            <person name="Marques A."/>
        </authorList>
    </citation>
    <scope>NUCLEOTIDE SEQUENCE</scope>
    <source>
        <strain evidence="16">RhyPub2mFocal</strain>
        <tissue evidence="16">Leaves</tissue>
    </source>
</reference>
<dbReference type="FunFam" id="3.50.30.30:FF:000005">
    <property type="entry name" value="subtilisin-like protease SBT1.5"/>
    <property type="match status" value="1"/>
</dbReference>
<evidence type="ECO:0000259" key="12">
    <source>
        <dbReference type="Pfam" id="PF00082"/>
    </source>
</evidence>
<dbReference type="GO" id="GO:0004252">
    <property type="term" value="F:serine-type endopeptidase activity"/>
    <property type="evidence" value="ECO:0007669"/>
    <property type="project" value="UniProtKB-UniRule"/>
</dbReference>
<name>A0AAV8CYY9_9POAL</name>
<dbReference type="InterPro" id="IPR015500">
    <property type="entry name" value="Peptidase_S8_subtilisin-rel"/>
</dbReference>
<dbReference type="Proteomes" id="UP001140206">
    <property type="component" value="Chromosome 4"/>
</dbReference>
<accession>A0AAV8CYY9</accession>
<dbReference type="PRINTS" id="PR00723">
    <property type="entry name" value="SUBTILISIN"/>
</dbReference>
<keyword evidence="7 10" id="KW-0720">Serine protease</keyword>
<evidence type="ECO:0000256" key="5">
    <source>
        <dbReference type="ARBA" id="ARBA00022729"/>
    </source>
</evidence>
<feature type="domain" description="Inhibitor I9" evidence="14">
    <location>
        <begin position="40"/>
        <end position="96"/>
    </location>
</feature>
<dbReference type="InterPro" id="IPR041469">
    <property type="entry name" value="Subtilisin-like_FN3"/>
</dbReference>
<feature type="domain" description="PA" evidence="13">
    <location>
        <begin position="364"/>
        <end position="451"/>
    </location>
</feature>
<evidence type="ECO:0000313" key="17">
    <source>
        <dbReference type="Proteomes" id="UP001140206"/>
    </source>
</evidence>
<dbReference type="Gene3D" id="3.30.70.80">
    <property type="entry name" value="Peptidase S8 propeptide/proteinase inhibitor I9"/>
    <property type="match status" value="1"/>
</dbReference>
<feature type="active site" description="Charge relay system" evidence="9 10">
    <location>
        <position position="143"/>
    </location>
</feature>
<evidence type="ECO:0000313" key="16">
    <source>
        <dbReference type="EMBL" id="KAJ4759353.1"/>
    </source>
</evidence>
<evidence type="ECO:0000256" key="1">
    <source>
        <dbReference type="ARBA" id="ARBA00004613"/>
    </source>
</evidence>
<dbReference type="InterPro" id="IPR003137">
    <property type="entry name" value="PA_domain"/>
</dbReference>
<evidence type="ECO:0000256" key="4">
    <source>
        <dbReference type="ARBA" id="ARBA00022670"/>
    </source>
</evidence>
<protein>
    <submittedName>
        <fullName evidence="16">Subtilisin-like protease</fullName>
    </submittedName>
</protein>
<comment type="subcellular location">
    <subcellularLocation>
        <location evidence="1">Secreted</location>
    </subcellularLocation>
</comment>
<dbReference type="Gene3D" id="2.60.40.2310">
    <property type="match status" value="1"/>
</dbReference>
<evidence type="ECO:0000256" key="11">
    <source>
        <dbReference type="SAM" id="SignalP"/>
    </source>
</evidence>
<evidence type="ECO:0000256" key="7">
    <source>
        <dbReference type="ARBA" id="ARBA00022825"/>
    </source>
</evidence>
<comment type="similarity">
    <text evidence="2 10">Belongs to the peptidase S8 family.</text>
</comment>
<evidence type="ECO:0000259" key="15">
    <source>
        <dbReference type="Pfam" id="PF17766"/>
    </source>
</evidence>
<evidence type="ECO:0000256" key="8">
    <source>
        <dbReference type="ARBA" id="ARBA00023180"/>
    </source>
</evidence>
<feature type="active site" description="Charge relay system" evidence="9 10">
    <location>
        <position position="205"/>
    </location>
</feature>
<dbReference type="GO" id="GO:0005576">
    <property type="term" value="C:extracellular region"/>
    <property type="evidence" value="ECO:0007669"/>
    <property type="project" value="UniProtKB-SubCell"/>
</dbReference>
<dbReference type="InterPro" id="IPR034197">
    <property type="entry name" value="Peptidases_S8_3"/>
</dbReference>
<dbReference type="SUPFAM" id="SSF52743">
    <property type="entry name" value="Subtilisin-like"/>
    <property type="match status" value="1"/>
</dbReference>
<dbReference type="InterPro" id="IPR023827">
    <property type="entry name" value="Peptidase_S8_Asp-AS"/>
</dbReference>
<dbReference type="CDD" id="cd02120">
    <property type="entry name" value="PA_subtilisin_like"/>
    <property type="match status" value="1"/>
</dbReference>
<keyword evidence="6 10" id="KW-0378">Hydrolase</keyword>
<gene>
    <name evidence="16" type="ORF">LUZ62_069728</name>
</gene>
<feature type="signal peptide" evidence="11">
    <location>
        <begin position="1"/>
        <end position="21"/>
    </location>
</feature>
<dbReference type="Pfam" id="PF00082">
    <property type="entry name" value="Peptidase_S8"/>
    <property type="match status" value="1"/>
</dbReference>
<feature type="domain" description="Peptidase S8/S53" evidence="12">
    <location>
        <begin position="134"/>
        <end position="566"/>
    </location>
</feature>
<keyword evidence="17" id="KW-1185">Reference proteome</keyword>
<dbReference type="InterPro" id="IPR046450">
    <property type="entry name" value="PA_dom_sf"/>
</dbReference>
<keyword evidence="4 10" id="KW-0645">Protease</keyword>
<dbReference type="CDD" id="cd04852">
    <property type="entry name" value="Peptidases_S8_3"/>
    <property type="match status" value="1"/>
</dbReference>
<dbReference type="InterPro" id="IPR037045">
    <property type="entry name" value="S8pro/Inhibitor_I9_sf"/>
</dbReference>
<dbReference type="Gene3D" id="3.40.50.200">
    <property type="entry name" value="Peptidase S8/S53 domain"/>
    <property type="match status" value="1"/>
</dbReference>
<sequence>MNMYRTLVLLLLYSLLSYTVAKNGPSKLQTYIIINEATDDVDISVHENAQALHKSILSTVVKDADLRLIYSYNKVLNGFSAKLTEDEVKSMENHPLFLRAIPAGKPYKLLTTHTPDFLQLRGSNGLWKKTKNMGEGVIVGILDTGITPGHPSFDDKGMRPPPAKWKGHCDFNASVCNNKLIGAKSFLKAGADELKHLPPFDVETHGTHTAGTAVGASVKNVNILGIGLGEASGVAPRAHLAVYRVCSEEGCQTPDIIKGIEEAVNDGCDVISLSLGPDSGEPFYLEPVALGGFYATLKGVFVSAAAGNNGPNVSSVSNDAPWILTVAASSTDRQIRSTVKLGSGLLLNGESMYQPKNWTSKMLPLVYLAGKGAPVNADKCLDGTLDSKVVKGKIVLCDRGVNTRVEKGLNVHKAGGAGMILANDKPNAYSTDADRHFLPASHISYVDGLKIKDYIHSTKNPTATVLFKGVGYHTPFNPSIASFSSRGPSLASPLILKPDIAGPGVSIVAAVPTVSVGNKAQIFDFMSGTSMATPHLSGIAALIKKAHPNWSPAAIKSAMMTTTDATDINGKPILDQVGNIPADVFAMGAGQVNPYKALEPGLVYDLTPDEYIRYLCGLDYIDEDVNAIIHPAPKVQCAKVKVISQEQLNYPSIVVPIPKRGTKTIYRTVTNVGEANESYKAVISVPKGVSMKVVPSTLKFKSLNEKKSFKIVFKGSGKGHSTGELKWVSSKHVVRSPVLISH</sequence>
<dbReference type="Pfam" id="PF02225">
    <property type="entry name" value="PA"/>
    <property type="match status" value="1"/>
</dbReference>
<dbReference type="InterPro" id="IPR000209">
    <property type="entry name" value="Peptidase_S8/S53_dom"/>
</dbReference>
<keyword evidence="3" id="KW-0964">Secreted</keyword>
<evidence type="ECO:0000259" key="14">
    <source>
        <dbReference type="Pfam" id="PF05922"/>
    </source>
</evidence>
<keyword evidence="5 11" id="KW-0732">Signal</keyword>
<evidence type="ECO:0000256" key="2">
    <source>
        <dbReference type="ARBA" id="ARBA00011073"/>
    </source>
</evidence>
<dbReference type="Pfam" id="PF05922">
    <property type="entry name" value="Inhibitor_I9"/>
    <property type="match status" value="1"/>
</dbReference>
<dbReference type="PANTHER" id="PTHR10795">
    <property type="entry name" value="PROPROTEIN CONVERTASE SUBTILISIN/KEXIN"/>
    <property type="match status" value="1"/>
</dbReference>
<dbReference type="InterPro" id="IPR045051">
    <property type="entry name" value="SBT"/>
</dbReference>
<dbReference type="SUPFAM" id="SSF52025">
    <property type="entry name" value="PA domain"/>
    <property type="match status" value="1"/>
</dbReference>
<dbReference type="Gene3D" id="3.50.30.30">
    <property type="match status" value="1"/>
</dbReference>
<dbReference type="Pfam" id="PF17766">
    <property type="entry name" value="fn3_6"/>
    <property type="match status" value="1"/>
</dbReference>
<evidence type="ECO:0000256" key="3">
    <source>
        <dbReference type="ARBA" id="ARBA00022525"/>
    </source>
</evidence>
<comment type="caution">
    <text evidence="16">The sequence shown here is derived from an EMBL/GenBank/DDBJ whole genome shotgun (WGS) entry which is preliminary data.</text>
</comment>
<evidence type="ECO:0000256" key="6">
    <source>
        <dbReference type="ARBA" id="ARBA00022801"/>
    </source>
</evidence>
<proteinExistence type="inferred from homology"/>
<keyword evidence="8" id="KW-0325">Glycoprotein</keyword>
<feature type="chain" id="PRO_5043361619" evidence="11">
    <location>
        <begin position="22"/>
        <end position="742"/>
    </location>
</feature>
<dbReference type="InterPro" id="IPR036852">
    <property type="entry name" value="Peptidase_S8/S53_dom_sf"/>
</dbReference>